<evidence type="ECO:0000313" key="10">
    <source>
        <dbReference type="EMBL" id="RIE14065.1"/>
    </source>
</evidence>
<dbReference type="CDD" id="cd00075">
    <property type="entry name" value="HATPase"/>
    <property type="match status" value="1"/>
</dbReference>
<keyword evidence="7" id="KW-1133">Transmembrane helix</keyword>
<evidence type="ECO:0000256" key="5">
    <source>
        <dbReference type="ARBA" id="ARBA00022777"/>
    </source>
</evidence>
<feature type="transmembrane region" description="Helical" evidence="7">
    <location>
        <begin position="40"/>
        <end position="60"/>
    </location>
</feature>
<sequence length="499" mass="54235">MKQRMPSSAFGRFLKAELLVVLAVAVVVFGLALHDRHIDYLQNLILIVLPVAAIVALLVWPISFDSRLEPGAFVPVRRTYLFYSLFVALVVALLLSSMFWLGDYAQTKTEHNLTQEMLYNDRDTLKSLTPRVQKPVTSARELSDLLDHAIRLTNSIRIPGGFAIVTTASGVRSVWGWLPEDVDTFWEQAKKDVVIRVPAKGGGMWTQSYMTTPVSISIGGQPVYVLFGIRIANDLSVTGMFLGRVVWLMVLFGALLIAIVTLSFGRIAARPATAALERLGQFTGDAGHELKTPLAAIQLNAEMALRPQSTPEQVHSYTEATLRQARSASETVQSLLLLARMSDAAARPGTPVLFGTLCADVQQSLTPVLEEKSLRLEIAGADVMVSANRGLILMVLKNLVQNAAQWSPAGAVIEMSAEVASRHRIRMSITDHGEGIPVKALPHVFERFYRADPSRSHAQHGGAGLGLAIVKQAALCMRGSVSAVSTLTSGTTVTLLLPR</sequence>
<evidence type="ECO:0000256" key="3">
    <source>
        <dbReference type="ARBA" id="ARBA00022553"/>
    </source>
</evidence>
<comment type="catalytic activity">
    <reaction evidence="1">
        <text>ATP + protein L-histidine = ADP + protein N-phospho-L-histidine.</text>
        <dbReference type="EC" id="2.7.13.3"/>
    </reaction>
</comment>
<keyword evidence="11" id="KW-1185">Reference proteome</keyword>
<dbReference type="Pfam" id="PF00512">
    <property type="entry name" value="HisKA"/>
    <property type="match status" value="1"/>
</dbReference>
<dbReference type="Proteomes" id="UP000265724">
    <property type="component" value="Unassembled WGS sequence"/>
</dbReference>
<reference evidence="11 12" key="1">
    <citation type="submission" date="2018-09" db="EMBL/GenBank/DDBJ databases">
        <title>Discovery and Ecogenomic Context for Candidatus Cryosericales, a Global Caldiserica Order Active in Thawing Permafrost.</title>
        <authorList>
            <person name="Martinez M.A."/>
            <person name="Woodcroft B.J."/>
            <person name="Ignacio Espinoza J.C."/>
            <person name="Zayed A."/>
            <person name="Singleton C.M."/>
            <person name="Boyd J."/>
            <person name="Li Y.-F."/>
            <person name="Purvine S."/>
            <person name="Maughan H."/>
            <person name="Hodgkins S.B."/>
            <person name="Anderson D."/>
            <person name="Sederholm M."/>
            <person name="Temperton B."/>
            <person name="Saleska S.R."/>
            <person name="Tyson G.W."/>
            <person name="Rich V.I."/>
        </authorList>
    </citation>
    <scope>NUCLEOTIDE SEQUENCE [LARGE SCALE GENOMIC DNA]</scope>
    <source>
        <strain evidence="10 11">SMC2</strain>
        <strain evidence="9 12">SMC3</strain>
    </source>
</reference>
<dbReference type="Proteomes" id="UP000266042">
    <property type="component" value="Unassembled WGS sequence"/>
</dbReference>
<dbReference type="PRINTS" id="PR00344">
    <property type="entry name" value="BCTRLSENSOR"/>
</dbReference>
<dbReference type="EMBL" id="QXIX01000032">
    <property type="protein sequence ID" value="RIE14065.1"/>
    <property type="molecule type" value="Genomic_DNA"/>
</dbReference>
<evidence type="ECO:0000256" key="2">
    <source>
        <dbReference type="ARBA" id="ARBA00012438"/>
    </source>
</evidence>
<feature type="transmembrane region" description="Helical" evidence="7">
    <location>
        <begin position="245"/>
        <end position="269"/>
    </location>
</feature>
<comment type="caution">
    <text evidence="9">The sequence shown here is derived from an EMBL/GenBank/DDBJ whole genome shotgun (WGS) entry which is preliminary data.</text>
</comment>
<feature type="domain" description="Histidine kinase" evidence="8">
    <location>
        <begin position="285"/>
        <end position="499"/>
    </location>
</feature>
<dbReference type="GO" id="GO:0004721">
    <property type="term" value="F:phosphoprotein phosphatase activity"/>
    <property type="evidence" value="ECO:0007669"/>
    <property type="project" value="TreeGrafter"/>
</dbReference>
<gene>
    <name evidence="10" type="ORF">SMC2_03915</name>
    <name evidence="9" type="ORF">SMC3_07055</name>
</gene>
<dbReference type="SMART" id="SM00387">
    <property type="entry name" value="HATPase_c"/>
    <property type="match status" value="1"/>
</dbReference>
<evidence type="ECO:0000313" key="9">
    <source>
        <dbReference type="EMBL" id="RIE12146.1"/>
    </source>
</evidence>
<dbReference type="GO" id="GO:0000155">
    <property type="term" value="F:phosphorelay sensor kinase activity"/>
    <property type="evidence" value="ECO:0007669"/>
    <property type="project" value="InterPro"/>
</dbReference>
<dbReference type="InterPro" id="IPR050351">
    <property type="entry name" value="BphY/WalK/GraS-like"/>
</dbReference>
<dbReference type="SUPFAM" id="SSF55874">
    <property type="entry name" value="ATPase domain of HSP90 chaperone/DNA topoisomerase II/histidine kinase"/>
    <property type="match status" value="1"/>
</dbReference>
<dbReference type="Gene3D" id="3.30.565.10">
    <property type="entry name" value="Histidine kinase-like ATPase, C-terminal domain"/>
    <property type="match status" value="1"/>
</dbReference>
<keyword evidence="6" id="KW-0902">Two-component regulatory system</keyword>
<dbReference type="Gene3D" id="1.10.287.130">
    <property type="match status" value="1"/>
</dbReference>
<evidence type="ECO:0000256" key="7">
    <source>
        <dbReference type="SAM" id="Phobius"/>
    </source>
</evidence>
<dbReference type="EC" id="2.7.13.3" evidence="2"/>
<dbReference type="SMART" id="SM00388">
    <property type="entry name" value="HisKA"/>
    <property type="match status" value="1"/>
</dbReference>
<dbReference type="InterPro" id="IPR003594">
    <property type="entry name" value="HATPase_dom"/>
</dbReference>
<feature type="transmembrane region" description="Helical" evidence="7">
    <location>
        <begin position="12"/>
        <end position="34"/>
    </location>
</feature>
<dbReference type="InterPro" id="IPR036097">
    <property type="entry name" value="HisK_dim/P_sf"/>
</dbReference>
<evidence type="ECO:0000256" key="6">
    <source>
        <dbReference type="ARBA" id="ARBA00023012"/>
    </source>
</evidence>
<evidence type="ECO:0000256" key="4">
    <source>
        <dbReference type="ARBA" id="ARBA00022679"/>
    </source>
</evidence>
<dbReference type="PANTHER" id="PTHR45453">
    <property type="entry name" value="PHOSPHATE REGULON SENSOR PROTEIN PHOR"/>
    <property type="match status" value="1"/>
</dbReference>
<evidence type="ECO:0000313" key="12">
    <source>
        <dbReference type="Proteomes" id="UP000266042"/>
    </source>
</evidence>
<evidence type="ECO:0000313" key="11">
    <source>
        <dbReference type="Proteomes" id="UP000265724"/>
    </source>
</evidence>
<dbReference type="InterPro" id="IPR005467">
    <property type="entry name" value="His_kinase_dom"/>
</dbReference>
<name>A0A398D9B5_9BACT</name>
<dbReference type="InterPro" id="IPR004358">
    <property type="entry name" value="Sig_transdc_His_kin-like_C"/>
</dbReference>
<dbReference type="EMBL" id="QXIW01000031">
    <property type="protein sequence ID" value="RIE12146.1"/>
    <property type="molecule type" value="Genomic_DNA"/>
</dbReference>
<keyword evidence="3" id="KW-0597">Phosphoprotein</keyword>
<dbReference type="PANTHER" id="PTHR45453:SF1">
    <property type="entry name" value="PHOSPHATE REGULON SENSOR PROTEIN PHOR"/>
    <property type="match status" value="1"/>
</dbReference>
<keyword evidence="7" id="KW-0812">Transmembrane</keyword>
<organism evidence="9 12">
    <name type="scientific">Candidatus Cryosericum hinesii</name>
    <dbReference type="NCBI Taxonomy" id="2290915"/>
    <lineage>
        <taxon>Bacteria</taxon>
        <taxon>Pseudomonadati</taxon>
        <taxon>Caldisericota/Cryosericota group</taxon>
        <taxon>Candidatus Cryosericota</taxon>
        <taxon>Candidatus Cryosericia</taxon>
        <taxon>Candidatus Cryosericales</taxon>
        <taxon>Candidatus Cryosericaceae</taxon>
        <taxon>Candidatus Cryosericum</taxon>
    </lineage>
</organism>
<dbReference type="RefSeq" id="WP_119086922.1">
    <property type="nucleotide sequence ID" value="NZ_QXIV01000008.1"/>
</dbReference>
<feature type="transmembrane region" description="Helical" evidence="7">
    <location>
        <begin position="80"/>
        <end position="101"/>
    </location>
</feature>
<accession>A0A398D9B5</accession>
<dbReference type="SUPFAM" id="SSF47384">
    <property type="entry name" value="Homodimeric domain of signal transducing histidine kinase"/>
    <property type="match status" value="1"/>
</dbReference>
<protein>
    <recommendedName>
        <fullName evidence="2">histidine kinase</fullName>
        <ecNumber evidence="2">2.7.13.3</ecNumber>
    </recommendedName>
</protein>
<evidence type="ECO:0000259" key="8">
    <source>
        <dbReference type="PROSITE" id="PS50109"/>
    </source>
</evidence>
<keyword evidence="5 9" id="KW-0418">Kinase</keyword>
<keyword evidence="4" id="KW-0808">Transferase</keyword>
<dbReference type="Pfam" id="PF02518">
    <property type="entry name" value="HATPase_c"/>
    <property type="match status" value="1"/>
</dbReference>
<dbReference type="PROSITE" id="PS50109">
    <property type="entry name" value="HIS_KIN"/>
    <property type="match status" value="1"/>
</dbReference>
<dbReference type="GO" id="GO:0005886">
    <property type="term" value="C:plasma membrane"/>
    <property type="evidence" value="ECO:0007669"/>
    <property type="project" value="TreeGrafter"/>
</dbReference>
<dbReference type="InterPro" id="IPR036890">
    <property type="entry name" value="HATPase_C_sf"/>
</dbReference>
<evidence type="ECO:0000256" key="1">
    <source>
        <dbReference type="ARBA" id="ARBA00000085"/>
    </source>
</evidence>
<dbReference type="CDD" id="cd00082">
    <property type="entry name" value="HisKA"/>
    <property type="match status" value="1"/>
</dbReference>
<proteinExistence type="predicted"/>
<dbReference type="InterPro" id="IPR003661">
    <property type="entry name" value="HisK_dim/P_dom"/>
</dbReference>
<dbReference type="AlphaFoldDB" id="A0A398D9B5"/>
<dbReference type="GO" id="GO:0016036">
    <property type="term" value="P:cellular response to phosphate starvation"/>
    <property type="evidence" value="ECO:0007669"/>
    <property type="project" value="TreeGrafter"/>
</dbReference>
<keyword evidence="7" id="KW-0472">Membrane</keyword>